<dbReference type="GO" id="GO:0003677">
    <property type="term" value="F:DNA binding"/>
    <property type="evidence" value="ECO:0007669"/>
    <property type="project" value="InterPro"/>
</dbReference>
<sequence>MDIKKLIKECQQNKTQSQSKLYELFAPKLYAVCYKYSRNQEEAEDTLHDGFISILKKIDQYQHKGSFEGWMKRIVINTALEKYRKEKVFPLLTEEHLEDTEVEIDEENTSIDELLTCIQKLPNRYRLVFNLYVLDGYSHKEIAKMLAISEGTSKSNLSRAKMILKTTLETHQQQNLNSI</sequence>
<gene>
    <name evidence="7" type="ORF">AXE80_13915</name>
</gene>
<keyword evidence="4" id="KW-0804">Transcription</keyword>
<accession>A0A1B1Y972</accession>
<dbReference type="InterPro" id="IPR007627">
    <property type="entry name" value="RNA_pol_sigma70_r2"/>
</dbReference>
<dbReference type="SUPFAM" id="SSF88659">
    <property type="entry name" value="Sigma3 and sigma4 domains of RNA polymerase sigma factors"/>
    <property type="match status" value="1"/>
</dbReference>
<dbReference type="SUPFAM" id="SSF88946">
    <property type="entry name" value="Sigma2 domain of RNA polymerase sigma factors"/>
    <property type="match status" value="1"/>
</dbReference>
<dbReference type="KEGG" id="wfu:AXE80_13915"/>
<evidence type="ECO:0000256" key="2">
    <source>
        <dbReference type="ARBA" id="ARBA00023015"/>
    </source>
</evidence>
<evidence type="ECO:0000259" key="6">
    <source>
        <dbReference type="Pfam" id="PF08281"/>
    </source>
</evidence>
<dbReference type="GO" id="GO:0016987">
    <property type="term" value="F:sigma factor activity"/>
    <property type="evidence" value="ECO:0007669"/>
    <property type="project" value="UniProtKB-KW"/>
</dbReference>
<evidence type="ECO:0000313" key="8">
    <source>
        <dbReference type="Proteomes" id="UP000092967"/>
    </source>
</evidence>
<dbReference type="PANTHER" id="PTHR43133">
    <property type="entry name" value="RNA POLYMERASE ECF-TYPE SIGMA FACTO"/>
    <property type="match status" value="1"/>
</dbReference>
<protein>
    <submittedName>
        <fullName evidence="7">RNA polymerase subunit sigma-70</fullName>
    </submittedName>
</protein>
<dbReference type="InterPro" id="IPR013249">
    <property type="entry name" value="RNA_pol_sigma70_r4_t2"/>
</dbReference>
<reference evidence="7 8" key="1">
    <citation type="submission" date="2016-02" db="EMBL/GenBank/DDBJ databases">
        <authorList>
            <person name="Wen L."/>
            <person name="He K."/>
            <person name="Yang H."/>
        </authorList>
    </citation>
    <scope>NUCLEOTIDE SEQUENCE [LARGE SCALE GENOMIC DNA]</scope>
    <source>
        <strain evidence="7 8">CZ1127</strain>
    </source>
</reference>
<dbReference type="InterPro" id="IPR013325">
    <property type="entry name" value="RNA_pol_sigma_r2"/>
</dbReference>
<proteinExistence type="inferred from homology"/>
<keyword evidence="2" id="KW-0805">Transcription regulation</keyword>
<evidence type="ECO:0000313" key="7">
    <source>
        <dbReference type="EMBL" id="ANW97322.1"/>
    </source>
</evidence>
<evidence type="ECO:0000256" key="1">
    <source>
        <dbReference type="ARBA" id="ARBA00010641"/>
    </source>
</evidence>
<dbReference type="Pfam" id="PF08281">
    <property type="entry name" value="Sigma70_r4_2"/>
    <property type="match status" value="1"/>
</dbReference>
<dbReference type="STRING" id="1790137.AXE80_13915"/>
<dbReference type="RefSeq" id="WP_068828427.1">
    <property type="nucleotide sequence ID" value="NZ_CP014224.1"/>
</dbReference>
<dbReference type="PANTHER" id="PTHR43133:SF46">
    <property type="entry name" value="RNA POLYMERASE SIGMA-70 FACTOR ECF SUBFAMILY"/>
    <property type="match status" value="1"/>
</dbReference>
<dbReference type="CDD" id="cd06171">
    <property type="entry name" value="Sigma70_r4"/>
    <property type="match status" value="1"/>
</dbReference>
<evidence type="ECO:0000256" key="4">
    <source>
        <dbReference type="ARBA" id="ARBA00023163"/>
    </source>
</evidence>
<dbReference type="GO" id="GO:0006352">
    <property type="term" value="P:DNA-templated transcription initiation"/>
    <property type="evidence" value="ECO:0007669"/>
    <property type="project" value="InterPro"/>
</dbReference>
<dbReference type="Proteomes" id="UP000092967">
    <property type="component" value="Chromosome"/>
</dbReference>
<dbReference type="EMBL" id="CP014224">
    <property type="protein sequence ID" value="ANW97322.1"/>
    <property type="molecule type" value="Genomic_DNA"/>
</dbReference>
<dbReference type="InterPro" id="IPR014284">
    <property type="entry name" value="RNA_pol_sigma-70_dom"/>
</dbReference>
<dbReference type="Pfam" id="PF04542">
    <property type="entry name" value="Sigma70_r2"/>
    <property type="match status" value="1"/>
</dbReference>
<dbReference type="NCBIfam" id="TIGR02937">
    <property type="entry name" value="sigma70-ECF"/>
    <property type="match status" value="1"/>
</dbReference>
<feature type="domain" description="RNA polymerase sigma-70 region 2" evidence="5">
    <location>
        <begin position="21"/>
        <end position="87"/>
    </location>
</feature>
<keyword evidence="3" id="KW-0731">Sigma factor</keyword>
<dbReference type="InterPro" id="IPR013324">
    <property type="entry name" value="RNA_pol_sigma_r3/r4-like"/>
</dbReference>
<dbReference type="Gene3D" id="1.10.1740.10">
    <property type="match status" value="1"/>
</dbReference>
<dbReference type="AlphaFoldDB" id="A0A1B1Y972"/>
<evidence type="ECO:0000259" key="5">
    <source>
        <dbReference type="Pfam" id="PF04542"/>
    </source>
</evidence>
<dbReference type="OrthoDB" id="1056775at2"/>
<keyword evidence="8" id="KW-1185">Reference proteome</keyword>
<dbReference type="InterPro" id="IPR039425">
    <property type="entry name" value="RNA_pol_sigma-70-like"/>
</dbReference>
<feature type="domain" description="RNA polymerase sigma factor 70 region 4 type 2" evidence="6">
    <location>
        <begin position="112"/>
        <end position="162"/>
    </location>
</feature>
<dbReference type="InterPro" id="IPR036388">
    <property type="entry name" value="WH-like_DNA-bd_sf"/>
</dbReference>
<comment type="similarity">
    <text evidence="1">Belongs to the sigma-70 factor family. ECF subfamily.</text>
</comment>
<organism evidence="7 8">
    <name type="scientific">Wenyingzhuangia fucanilytica</name>
    <dbReference type="NCBI Taxonomy" id="1790137"/>
    <lineage>
        <taxon>Bacteria</taxon>
        <taxon>Pseudomonadati</taxon>
        <taxon>Bacteroidota</taxon>
        <taxon>Flavobacteriia</taxon>
        <taxon>Flavobacteriales</taxon>
        <taxon>Flavobacteriaceae</taxon>
        <taxon>Wenyingzhuangia</taxon>
    </lineage>
</organism>
<name>A0A1B1Y972_9FLAO</name>
<evidence type="ECO:0000256" key="3">
    <source>
        <dbReference type="ARBA" id="ARBA00023082"/>
    </source>
</evidence>
<dbReference type="Gene3D" id="1.10.10.10">
    <property type="entry name" value="Winged helix-like DNA-binding domain superfamily/Winged helix DNA-binding domain"/>
    <property type="match status" value="1"/>
</dbReference>